<accession>A0A317WI26</accession>
<evidence type="ECO:0000256" key="1">
    <source>
        <dbReference type="SAM" id="MobiDB-lite"/>
    </source>
</evidence>
<evidence type="ECO:0000313" key="3">
    <source>
        <dbReference type="Proteomes" id="UP000246702"/>
    </source>
</evidence>
<reference evidence="2 3" key="1">
    <citation type="submission" date="2016-12" db="EMBL/GenBank/DDBJ databases">
        <title>The genomes of Aspergillus section Nigri reveals drivers in fungal speciation.</title>
        <authorList>
            <consortium name="DOE Joint Genome Institute"/>
            <person name="Vesth T.C."/>
            <person name="Nybo J."/>
            <person name="Theobald S."/>
            <person name="Brandl J."/>
            <person name="Frisvad J.C."/>
            <person name="Nielsen K.F."/>
            <person name="Lyhne E.K."/>
            <person name="Kogle M.E."/>
            <person name="Kuo A."/>
            <person name="Riley R."/>
            <person name="Clum A."/>
            <person name="Nolan M."/>
            <person name="Lipzen A."/>
            <person name="Salamov A."/>
            <person name="Henrissat B."/>
            <person name="Wiebenga A."/>
            <person name="De Vries R.P."/>
            <person name="Grigoriev I.V."/>
            <person name="Mortensen U.H."/>
            <person name="Andersen M.R."/>
            <person name="Baker S.E."/>
        </authorList>
    </citation>
    <scope>NUCLEOTIDE SEQUENCE [LARGE SCALE GENOMIC DNA]</scope>
    <source>
        <strain evidence="2 3">CBS 115572</strain>
    </source>
</reference>
<organism evidence="2 3">
    <name type="scientific">Aspergillus sclerotioniger CBS 115572</name>
    <dbReference type="NCBI Taxonomy" id="1450535"/>
    <lineage>
        <taxon>Eukaryota</taxon>
        <taxon>Fungi</taxon>
        <taxon>Dikarya</taxon>
        <taxon>Ascomycota</taxon>
        <taxon>Pezizomycotina</taxon>
        <taxon>Eurotiomycetes</taxon>
        <taxon>Eurotiomycetidae</taxon>
        <taxon>Eurotiales</taxon>
        <taxon>Aspergillaceae</taxon>
        <taxon>Aspergillus</taxon>
        <taxon>Aspergillus subgen. Circumdati</taxon>
    </lineage>
</organism>
<dbReference type="EMBL" id="MSFK01000018">
    <property type="protein sequence ID" value="PWY83860.1"/>
    <property type="molecule type" value="Genomic_DNA"/>
</dbReference>
<dbReference type="RefSeq" id="XP_025466328.1">
    <property type="nucleotide sequence ID" value="XM_025612031.1"/>
</dbReference>
<evidence type="ECO:0000313" key="2">
    <source>
        <dbReference type="EMBL" id="PWY83860.1"/>
    </source>
</evidence>
<comment type="caution">
    <text evidence="2">The sequence shown here is derived from an EMBL/GenBank/DDBJ whole genome shotgun (WGS) entry which is preliminary data.</text>
</comment>
<name>A0A317WI26_9EURO</name>
<feature type="region of interest" description="Disordered" evidence="1">
    <location>
        <begin position="24"/>
        <end position="68"/>
    </location>
</feature>
<feature type="compositionally biased region" description="Polar residues" evidence="1">
    <location>
        <begin position="42"/>
        <end position="68"/>
    </location>
</feature>
<protein>
    <submittedName>
        <fullName evidence="2">Uncharacterized protein</fullName>
    </submittedName>
</protein>
<dbReference type="AlphaFoldDB" id="A0A317WI26"/>
<proteinExistence type="predicted"/>
<keyword evidence="3" id="KW-1185">Reference proteome</keyword>
<dbReference type="GeneID" id="37114174"/>
<sequence length="68" mass="7409">MTRAPKTIIPPTRTAQPFLCSQLSQALPHPTKDKSRPPYPGYSQSLTPAQSSSAYETNPSQANRKGPK</sequence>
<gene>
    <name evidence="2" type="ORF">BO94DRAFT_536502</name>
</gene>
<dbReference type="Proteomes" id="UP000246702">
    <property type="component" value="Unassembled WGS sequence"/>
</dbReference>